<feature type="transmembrane region" description="Helical" evidence="1">
    <location>
        <begin position="89"/>
        <end position="109"/>
    </location>
</feature>
<feature type="transmembrane region" description="Helical" evidence="1">
    <location>
        <begin position="53"/>
        <end position="77"/>
    </location>
</feature>
<dbReference type="AlphaFoldDB" id="A0A2T5YL16"/>
<keyword evidence="1" id="KW-1133">Transmembrane helix</keyword>
<feature type="transmembrane region" description="Helical" evidence="1">
    <location>
        <begin position="28"/>
        <end position="46"/>
    </location>
</feature>
<evidence type="ECO:0000313" key="3">
    <source>
        <dbReference type="Proteomes" id="UP000244225"/>
    </source>
</evidence>
<comment type="caution">
    <text evidence="2">The sequence shown here is derived from an EMBL/GenBank/DDBJ whole genome shotgun (WGS) entry which is preliminary data.</text>
</comment>
<dbReference type="PANTHER" id="PTHR37309:SF1">
    <property type="entry name" value="SLR0284 PROTEIN"/>
    <property type="match status" value="1"/>
</dbReference>
<dbReference type="OrthoDB" id="6402664at2"/>
<dbReference type="Proteomes" id="UP000244225">
    <property type="component" value="Unassembled WGS sequence"/>
</dbReference>
<dbReference type="InterPro" id="IPR007165">
    <property type="entry name" value="Phage_holin_4_2"/>
</dbReference>
<sequence length="110" mass="11658">MGFILKLILTGAAAMIAAYVLPGVSIDGFLTALILALVLAVLDAIVRPVLVFLTIPVTILTLGLFLLVINAVIILLADWLVAGFDVAGFFWALLFSLVLSIVSAILDMIF</sequence>
<evidence type="ECO:0000313" key="2">
    <source>
        <dbReference type="EMBL" id="PTX20008.1"/>
    </source>
</evidence>
<dbReference type="RefSeq" id="WP_108211047.1">
    <property type="nucleotide sequence ID" value="NZ_QBKI01000003.1"/>
</dbReference>
<gene>
    <name evidence="2" type="ORF">C8N40_10380</name>
</gene>
<keyword evidence="1" id="KW-0812">Transmembrane</keyword>
<organism evidence="2 3">
    <name type="scientific">Pontibacter mucosus</name>
    <dbReference type="NCBI Taxonomy" id="1649266"/>
    <lineage>
        <taxon>Bacteria</taxon>
        <taxon>Pseudomonadati</taxon>
        <taxon>Bacteroidota</taxon>
        <taxon>Cytophagia</taxon>
        <taxon>Cytophagales</taxon>
        <taxon>Hymenobacteraceae</taxon>
        <taxon>Pontibacter</taxon>
    </lineage>
</organism>
<reference evidence="2 3" key="1">
    <citation type="submission" date="2018-04" db="EMBL/GenBank/DDBJ databases">
        <title>Genomic Encyclopedia of Archaeal and Bacterial Type Strains, Phase II (KMG-II): from individual species to whole genera.</title>
        <authorList>
            <person name="Goeker M."/>
        </authorList>
    </citation>
    <scope>NUCLEOTIDE SEQUENCE [LARGE SCALE GENOMIC DNA]</scope>
    <source>
        <strain evidence="2 3">DSM 100162</strain>
    </source>
</reference>
<name>A0A2T5YL16_9BACT</name>
<dbReference type="Pfam" id="PF04020">
    <property type="entry name" value="Phage_holin_4_2"/>
    <property type="match status" value="1"/>
</dbReference>
<keyword evidence="1" id="KW-0472">Membrane</keyword>
<evidence type="ECO:0000256" key="1">
    <source>
        <dbReference type="SAM" id="Phobius"/>
    </source>
</evidence>
<dbReference type="PANTHER" id="PTHR37309">
    <property type="entry name" value="SLR0284 PROTEIN"/>
    <property type="match status" value="1"/>
</dbReference>
<accession>A0A2T5YL16</accession>
<proteinExistence type="predicted"/>
<protein>
    <submittedName>
        <fullName evidence="2">Putative membrane protein</fullName>
    </submittedName>
</protein>
<keyword evidence="3" id="KW-1185">Reference proteome</keyword>
<dbReference type="EMBL" id="QBKI01000003">
    <property type="protein sequence ID" value="PTX20008.1"/>
    <property type="molecule type" value="Genomic_DNA"/>
</dbReference>